<name>A0AC34GHD0_9BILA</name>
<protein>
    <submittedName>
        <fullName evidence="2">Uncharacterized protein</fullName>
    </submittedName>
</protein>
<dbReference type="Proteomes" id="UP000887579">
    <property type="component" value="Unplaced"/>
</dbReference>
<evidence type="ECO:0000313" key="1">
    <source>
        <dbReference type="Proteomes" id="UP000887579"/>
    </source>
</evidence>
<dbReference type="WBParaSite" id="ES5_v2.g28985.t1">
    <property type="protein sequence ID" value="ES5_v2.g28985.t1"/>
    <property type="gene ID" value="ES5_v2.g28985"/>
</dbReference>
<reference evidence="2" key="1">
    <citation type="submission" date="2022-11" db="UniProtKB">
        <authorList>
            <consortium name="WormBaseParasite"/>
        </authorList>
    </citation>
    <scope>IDENTIFICATION</scope>
</reference>
<accession>A0AC34GHD0</accession>
<sequence>LWHGKIFTTKDDNEVNSKIVFKRDNELFFGKIIQIYKNGNVLQAQVEIFSTRPYSDCLTSKEKCNIEGANEKVEEIKSAIFTLLNDHIRLKADSPNTVISINADDIIGHCLQVSFDENTFYFNLAMKAECK</sequence>
<evidence type="ECO:0000313" key="2">
    <source>
        <dbReference type="WBParaSite" id="ES5_v2.g28985.t1"/>
    </source>
</evidence>
<proteinExistence type="predicted"/>
<organism evidence="1 2">
    <name type="scientific">Panagrolaimus sp. ES5</name>
    <dbReference type="NCBI Taxonomy" id="591445"/>
    <lineage>
        <taxon>Eukaryota</taxon>
        <taxon>Metazoa</taxon>
        <taxon>Ecdysozoa</taxon>
        <taxon>Nematoda</taxon>
        <taxon>Chromadorea</taxon>
        <taxon>Rhabditida</taxon>
        <taxon>Tylenchina</taxon>
        <taxon>Panagrolaimomorpha</taxon>
        <taxon>Panagrolaimoidea</taxon>
        <taxon>Panagrolaimidae</taxon>
        <taxon>Panagrolaimus</taxon>
    </lineage>
</organism>